<accession>A0AAV2QBV7</accession>
<reference evidence="9 10" key="1">
    <citation type="submission" date="2024-05" db="EMBL/GenBank/DDBJ databases">
        <authorList>
            <person name="Wallberg A."/>
        </authorList>
    </citation>
    <scope>NUCLEOTIDE SEQUENCE [LARGE SCALE GENOMIC DNA]</scope>
</reference>
<feature type="domain" description="C2H2-type" evidence="8">
    <location>
        <begin position="59"/>
        <end position="87"/>
    </location>
</feature>
<evidence type="ECO:0000256" key="5">
    <source>
        <dbReference type="ARBA" id="ARBA00022833"/>
    </source>
</evidence>
<dbReference type="GO" id="GO:0008270">
    <property type="term" value="F:zinc ion binding"/>
    <property type="evidence" value="ECO:0007669"/>
    <property type="project" value="UniProtKB-KW"/>
</dbReference>
<feature type="domain" description="C2H2-type" evidence="8">
    <location>
        <begin position="88"/>
        <end position="106"/>
    </location>
</feature>
<feature type="non-terminal residue" evidence="9">
    <location>
        <position position="106"/>
    </location>
</feature>
<dbReference type="PANTHER" id="PTHR23226">
    <property type="entry name" value="ZINC FINGER AND SCAN DOMAIN-CONTAINING"/>
    <property type="match status" value="1"/>
</dbReference>
<keyword evidence="6" id="KW-0539">Nucleus</keyword>
<dbReference type="FunFam" id="3.30.160.60:FF:000176">
    <property type="entry name" value="zinc finger protein 70"/>
    <property type="match status" value="1"/>
</dbReference>
<dbReference type="AlphaFoldDB" id="A0AAV2QBV7"/>
<dbReference type="EMBL" id="CAXKWB010004897">
    <property type="protein sequence ID" value="CAL4075767.1"/>
    <property type="molecule type" value="Genomic_DNA"/>
</dbReference>
<evidence type="ECO:0000256" key="2">
    <source>
        <dbReference type="ARBA" id="ARBA00022723"/>
    </source>
</evidence>
<keyword evidence="10" id="KW-1185">Reference proteome</keyword>
<keyword evidence="4 7" id="KW-0863">Zinc-finger</keyword>
<dbReference type="Gene3D" id="3.30.160.60">
    <property type="entry name" value="Classic Zinc Finger"/>
    <property type="match status" value="2"/>
</dbReference>
<sequence>MEYDKEECIIKNESDYPENILRKSLYENIEVNVKDEIEGKEEPIDTKSVEINLVKHKLTHTPIQCEKTFSRNCHLISHQRTHTGEKSYQCNQCDKTFSHKHDIIRY</sequence>
<evidence type="ECO:0000313" key="10">
    <source>
        <dbReference type="Proteomes" id="UP001497623"/>
    </source>
</evidence>
<evidence type="ECO:0000256" key="4">
    <source>
        <dbReference type="ARBA" id="ARBA00022771"/>
    </source>
</evidence>
<organism evidence="9 10">
    <name type="scientific">Meganyctiphanes norvegica</name>
    <name type="common">Northern krill</name>
    <name type="synonym">Thysanopoda norvegica</name>
    <dbReference type="NCBI Taxonomy" id="48144"/>
    <lineage>
        <taxon>Eukaryota</taxon>
        <taxon>Metazoa</taxon>
        <taxon>Ecdysozoa</taxon>
        <taxon>Arthropoda</taxon>
        <taxon>Crustacea</taxon>
        <taxon>Multicrustacea</taxon>
        <taxon>Malacostraca</taxon>
        <taxon>Eumalacostraca</taxon>
        <taxon>Eucarida</taxon>
        <taxon>Euphausiacea</taxon>
        <taxon>Euphausiidae</taxon>
        <taxon>Meganyctiphanes</taxon>
    </lineage>
</organism>
<dbReference type="PROSITE" id="PS50157">
    <property type="entry name" value="ZINC_FINGER_C2H2_2"/>
    <property type="match status" value="2"/>
</dbReference>
<dbReference type="Pfam" id="PF00096">
    <property type="entry name" value="zf-C2H2"/>
    <property type="match status" value="2"/>
</dbReference>
<keyword evidence="3" id="KW-0677">Repeat</keyword>
<dbReference type="GO" id="GO:0000981">
    <property type="term" value="F:DNA-binding transcription factor activity, RNA polymerase II-specific"/>
    <property type="evidence" value="ECO:0007669"/>
    <property type="project" value="TreeGrafter"/>
</dbReference>
<comment type="subcellular location">
    <subcellularLocation>
        <location evidence="1">Nucleus</location>
    </subcellularLocation>
</comment>
<keyword evidence="2" id="KW-0479">Metal-binding</keyword>
<dbReference type="SUPFAM" id="SSF57667">
    <property type="entry name" value="beta-beta-alpha zinc fingers"/>
    <property type="match status" value="1"/>
</dbReference>
<evidence type="ECO:0000256" key="6">
    <source>
        <dbReference type="ARBA" id="ARBA00023242"/>
    </source>
</evidence>
<evidence type="ECO:0000259" key="8">
    <source>
        <dbReference type="PROSITE" id="PS50157"/>
    </source>
</evidence>
<dbReference type="InterPro" id="IPR013087">
    <property type="entry name" value="Znf_C2H2_type"/>
</dbReference>
<dbReference type="InterPro" id="IPR036236">
    <property type="entry name" value="Znf_C2H2_sf"/>
</dbReference>
<evidence type="ECO:0000256" key="7">
    <source>
        <dbReference type="PROSITE-ProRule" id="PRU00042"/>
    </source>
</evidence>
<proteinExistence type="predicted"/>
<name>A0AAV2QBV7_MEGNR</name>
<evidence type="ECO:0000256" key="1">
    <source>
        <dbReference type="ARBA" id="ARBA00004123"/>
    </source>
</evidence>
<evidence type="ECO:0000256" key="3">
    <source>
        <dbReference type="ARBA" id="ARBA00022737"/>
    </source>
</evidence>
<dbReference type="PANTHER" id="PTHR23226:SF416">
    <property type="entry name" value="FI01424P"/>
    <property type="match status" value="1"/>
</dbReference>
<dbReference type="GO" id="GO:0005634">
    <property type="term" value="C:nucleus"/>
    <property type="evidence" value="ECO:0007669"/>
    <property type="project" value="UniProtKB-SubCell"/>
</dbReference>
<dbReference type="FunFam" id="3.30.160.60:FF:002402">
    <property type="entry name" value="Zinc finger protein 347"/>
    <property type="match status" value="1"/>
</dbReference>
<protein>
    <recommendedName>
        <fullName evidence="8">C2H2-type domain-containing protein</fullName>
    </recommendedName>
</protein>
<dbReference type="Proteomes" id="UP001497623">
    <property type="component" value="Unassembled WGS sequence"/>
</dbReference>
<evidence type="ECO:0000313" key="9">
    <source>
        <dbReference type="EMBL" id="CAL4075767.1"/>
    </source>
</evidence>
<gene>
    <name evidence="9" type="ORF">MNOR_LOCUS9918</name>
</gene>
<comment type="caution">
    <text evidence="9">The sequence shown here is derived from an EMBL/GenBank/DDBJ whole genome shotgun (WGS) entry which is preliminary data.</text>
</comment>
<keyword evidence="5" id="KW-0862">Zinc</keyword>
<dbReference type="GO" id="GO:0000978">
    <property type="term" value="F:RNA polymerase II cis-regulatory region sequence-specific DNA binding"/>
    <property type="evidence" value="ECO:0007669"/>
    <property type="project" value="TreeGrafter"/>
</dbReference>